<dbReference type="GO" id="GO:0008408">
    <property type="term" value="F:3'-5' exonuclease activity"/>
    <property type="evidence" value="ECO:0007669"/>
    <property type="project" value="TreeGrafter"/>
</dbReference>
<dbReference type="PANTHER" id="PTHR30231:SF42">
    <property type="entry name" value="EXONUCLEASE"/>
    <property type="match status" value="1"/>
</dbReference>
<dbReference type="KEGG" id="nod:FOH10_07425"/>
<dbReference type="PANTHER" id="PTHR30231">
    <property type="entry name" value="DNA POLYMERASE III SUBUNIT EPSILON"/>
    <property type="match status" value="1"/>
</dbReference>
<dbReference type="SUPFAM" id="SSF53098">
    <property type="entry name" value="Ribonuclease H-like"/>
    <property type="match status" value="1"/>
</dbReference>
<dbReference type="GO" id="GO:0005829">
    <property type="term" value="C:cytosol"/>
    <property type="evidence" value="ECO:0007669"/>
    <property type="project" value="TreeGrafter"/>
</dbReference>
<dbReference type="InterPro" id="IPR012337">
    <property type="entry name" value="RNaseH-like_sf"/>
</dbReference>
<accession>A0A516NI78</accession>
<dbReference type="Proteomes" id="UP000317039">
    <property type="component" value="Chromosome"/>
</dbReference>
<evidence type="ECO:0000313" key="3">
    <source>
        <dbReference type="Proteomes" id="UP000317039"/>
    </source>
</evidence>
<sequence>MDGLSFAALDVETANSARGSVCAIGVSVVWEGRRVGSHSWLCRPPGAVDFFARHNVRVHGISAATVAGEPAFGEVWPEVVRVVGGLPVVAHNAGFDSGAVREACGHSGIDAPGWEFRCSLAIARRHLDLESYRLPDVAGALGVELIAHHDAGADAVAAADIVVALAARVGVDSLAELERLGEVRPYRPVRGGSGRRQRRSAFPRAELVMPEVSGGDPGHPLSGQVVVFTGELAAMSRQEAWDAIAACGATPARNVTRRTTCLVIGDGFEGTEPGAFTTVKARQVAELRAKGFQVEVMDERQFLARLDLERHAVGAHAKPIAVIS</sequence>
<dbReference type="Pfam" id="PF00929">
    <property type="entry name" value="RNase_T"/>
    <property type="match status" value="1"/>
</dbReference>
<protein>
    <recommendedName>
        <fullName evidence="1">Exonuclease domain-containing protein</fullName>
    </recommendedName>
</protein>
<proteinExistence type="predicted"/>
<reference evidence="2 3" key="1">
    <citation type="submission" date="2019-07" db="EMBL/GenBank/DDBJ databases">
        <title>Complete Genome Sequence and Methylome Analysis of Nocardia otitidis-caviarum NEB252.</title>
        <authorList>
            <person name="Fomenkov A."/>
            <person name="Anton B.P."/>
            <person name="Vincze T."/>
            <person name="Roberts R.J."/>
        </authorList>
    </citation>
    <scope>NUCLEOTIDE SEQUENCE [LARGE SCALE GENOMIC DNA]</scope>
    <source>
        <strain evidence="2 3">NEB252</strain>
    </source>
</reference>
<dbReference type="GO" id="GO:0003676">
    <property type="term" value="F:nucleic acid binding"/>
    <property type="evidence" value="ECO:0007669"/>
    <property type="project" value="InterPro"/>
</dbReference>
<dbReference type="AlphaFoldDB" id="A0A516NI78"/>
<dbReference type="EMBL" id="CP041695">
    <property type="protein sequence ID" value="QDP78596.1"/>
    <property type="molecule type" value="Genomic_DNA"/>
</dbReference>
<evidence type="ECO:0000259" key="1">
    <source>
        <dbReference type="SMART" id="SM00479"/>
    </source>
</evidence>
<dbReference type="CDD" id="cd17748">
    <property type="entry name" value="BRCT_DNA_ligase_like"/>
    <property type="match status" value="1"/>
</dbReference>
<dbReference type="Gene3D" id="3.30.420.10">
    <property type="entry name" value="Ribonuclease H-like superfamily/Ribonuclease H"/>
    <property type="match status" value="1"/>
</dbReference>
<feature type="domain" description="Exonuclease" evidence="1">
    <location>
        <begin position="5"/>
        <end position="171"/>
    </location>
</feature>
<dbReference type="SMART" id="SM00479">
    <property type="entry name" value="EXOIII"/>
    <property type="match status" value="1"/>
</dbReference>
<dbReference type="InterPro" id="IPR013520">
    <property type="entry name" value="Ribonucl_H"/>
</dbReference>
<dbReference type="SUPFAM" id="SSF52113">
    <property type="entry name" value="BRCT domain"/>
    <property type="match status" value="1"/>
</dbReference>
<name>A0A516NI78_9NOCA</name>
<dbReference type="Gene3D" id="3.40.50.10190">
    <property type="entry name" value="BRCT domain"/>
    <property type="match status" value="1"/>
</dbReference>
<dbReference type="InterPro" id="IPR036420">
    <property type="entry name" value="BRCT_dom_sf"/>
</dbReference>
<gene>
    <name evidence="2" type="ORF">FOH10_07425</name>
</gene>
<organism evidence="2 3">
    <name type="scientific">Nocardia otitidiscaviarum</name>
    <dbReference type="NCBI Taxonomy" id="1823"/>
    <lineage>
        <taxon>Bacteria</taxon>
        <taxon>Bacillati</taxon>
        <taxon>Actinomycetota</taxon>
        <taxon>Actinomycetes</taxon>
        <taxon>Mycobacteriales</taxon>
        <taxon>Nocardiaceae</taxon>
        <taxon>Nocardia</taxon>
    </lineage>
</organism>
<dbReference type="InterPro" id="IPR036397">
    <property type="entry name" value="RNaseH_sf"/>
</dbReference>
<evidence type="ECO:0000313" key="2">
    <source>
        <dbReference type="EMBL" id="QDP78596.1"/>
    </source>
</evidence>